<evidence type="ECO:0008006" key="7">
    <source>
        <dbReference type="Google" id="ProtNLM"/>
    </source>
</evidence>
<evidence type="ECO:0000313" key="6">
    <source>
        <dbReference type="Proteomes" id="UP000242814"/>
    </source>
</evidence>
<accession>A0A1D2JD38</accession>
<comment type="caution">
    <text evidence="5">The sequence shown here is derived from an EMBL/GenBank/DDBJ whole genome shotgun (WGS) entry which is preliminary data.</text>
</comment>
<evidence type="ECO:0000256" key="1">
    <source>
        <dbReference type="ARBA" id="ARBA00004123"/>
    </source>
</evidence>
<evidence type="ECO:0000256" key="2">
    <source>
        <dbReference type="ARBA" id="ARBA00007991"/>
    </source>
</evidence>
<dbReference type="AlphaFoldDB" id="A0A1D2JD38"/>
<dbReference type="GO" id="GO:0005634">
    <property type="term" value="C:nucleus"/>
    <property type="evidence" value="ECO:0007669"/>
    <property type="project" value="UniProtKB-SubCell"/>
</dbReference>
<dbReference type="Gene3D" id="1.25.10.10">
    <property type="entry name" value="Leucine-rich Repeat Variant"/>
    <property type="match status" value="1"/>
</dbReference>
<gene>
    <name evidence="5" type="ORF">ACO22_04471</name>
</gene>
<dbReference type="InterPro" id="IPR016024">
    <property type="entry name" value="ARM-type_fold"/>
</dbReference>
<sequence length="1046" mass="116362">MIGNPPAPEEVQGPLDEARQLVDALNAPGNAGLAKSIQERLQVLQKSEAGWGIADGLLASDDTNARFFGALTLTIKIHQDWVNLGEAKAKDLLVHLINIFILLITRDEASIIMRKFMTTLTTFFFKPSAPWTHCVRQIAMSVASGKYLLEDQCDQESFDKLALPSFSCERMLTLLSFSTTLAEESLRYTLNEDLRDRLGANLRDAFYLVEFVLQQTSNLTAGVNQVPLSEQLNQLAIEAMKSLNAWLIAVRGDRLSLDGLLAAVEVSLNYSVQFLTVPELSEMSMELLAEILNSHAKLLTSEHMAAILQFLSGNFGEKYSLVLLKGDYEEENMRFLDLLLRYATAQQIHLLTGELNEEDRRILFLLHTLFRGPGFVEVDDKASTLLLEYWTEAVDDISDYVMQGEAEVEPGRITGEFAQVIADCYDKLRYPSPSVLTEWDDDDVRNFNGFRRDFADFLLSTYPLLGFGLIEKLVERATESINTQVWDTFEVAIFCLAFMADSVAESVKVDKLLFNIFRSEIFDGICFNRISIPMKPRQTLCDMTARYTVYFERNHYLLPRILNFLFNSLDAQSCDQAASKSISFLCQNCRQALPMYVDDFINKFDQLRSSSAVNVTTLERVSEGIAAVVQAATSDTAKATYLIKLLMPLHQLAEQARQEVQYNQYDDALEKGIKAMRCTASIGKGFRAPPDDAVIDLDSEPPSPDAKNFWTDNELGQTPQAYIIQILDILIGTFPMDGDVIEAACDVLKAGYTESTPGPYVLPPQVTIRFIKTASITSPRFPTIMATASAFLASHSANPSAVQSEATELIIHVYELMNFMNAQPTQYDPEVAHSCTDFLNLMLPKHKAALFNLIHPPTPQHSPVIPTILTFTMAVLKGPDPLPLRSASAFWSTLFSLPDLPPELQPGPGSSTVKHPAAATAVIPNDTIPPTAHFFDTCLCSLGKILMYQVSGHCARSDLDHLSEVIKKFVFHCQGAARVHFRNALEELGVNIATPGGSGGIGRIPEKAERERFLSSIILQRGSKGTNRVVRDYWIACRGKGFEYAS</sequence>
<dbReference type="Proteomes" id="UP000242814">
    <property type="component" value="Unassembled WGS sequence"/>
</dbReference>
<dbReference type="InterPro" id="IPR011989">
    <property type="entry name" value="ARM-like"/>
</dbReference>
<dbReference type="SUPFAM" id="SSF48371">
    <property type="entry name" value="ARM repeat"/>
    <property type="match status" value="1"/>
</dbReference>
<comment type="subcellular location">
    <subcellularLocation>
        <location evidence="1">Nucleus</location>
    </subcellularLocation>
</comment>
<evidence type="ECO:0000256" key="3">
    <source>
        <dbReference type="ARBA" id="ARBA00022448"/>
    </source>
</evidence>
<dbReference type="VEuPathDB" id="FungiDB:PABG_05507"/>
<reference evidence="5 6" key="1">
    <citation type="submission" date="2016-06" db="EMBL/GenBank/DDBJ databases">
        <authorList>
            <person name="Kjaerup R.B."/>
            <person name="Dalgaard T.S."/>
            <person name="Juul-Madsen H.R."/>
        </authorList>
    </citation>
    <scope>NUCLEOTIDE SEQUENCE [LARGE SCALE GENOMIC DNA]</scope>
    <source>
        <strain evidence="5 6">Pb300</strain>
    </source>
</reference>
<keyword evidence="4" id="KW-0539">Nucleus</keyword>
<keyword evidence="3" id="KW-0813">Transport</keyword>
<comment type="similarity">
    <text evidence="2">Belongs to the importin beta family.</text>
</comment>
<dbReference type="VEuPathDB" id="FungiDB:PADG_05821"/>
<dbReference type="GO" id="GO:0006606">
    <property type="term" value="P:protein import into nucleus"/>
    <property type="evidence" value="ECO:0007669"/>
    <property type="project" value="TreeGrafter"/>
</dbReference>
<evidence type="ECO:0000256" key="4">
    <source>
        <dbReference type="ARBA" id="ARBA00023242"/>
    </source>
</evidence>
<dbReference type="EMBL" id="LZYO01000178">
    <property type="protein sequence ID" value="ODH26684.1"/>
    <property type="molecule type" value="Genomic_DNA"/>
</dbReference>
<organism evidence="5 6">
    <name type="scientific">Paracoccidioides brasiliensis</name>
    <dbReference type="NCBI Taxonomy" id="121759"/>
    <lineage>
        <taxon>Eukaryota</taxon>
        <taxon>Fungi</taxon>
        <taxon>Dikarya</taxon>
        <taxon>Ascomycota</taxon>
        <taxon>Pezizomycotina</taxon>
        <taxon>Eurotiomycetes</taxon>
        <taxon>Eurotiomycetidae</taxon>
        <taxon>Onygenales</taxon>
        <taxon>Ajellomycetaceae</taxon>
        <taxon>Paracoccidioides</taxon>
    </lineage>
</organism>
<protein>
    <recommendedName>
        <fullName evidence="7">Importin N-terminal domain-containing protein</fullName>
    </recommendedName>
</protein>
<dbReference type="PANTHER" id="PTHR12363:SF33">
    <property type="entry name" value="IMPORTIN-13"/>
    <property type="match status" value="1"/>
</dbReference>
<dbReference type="InterPro" id="IPR051345">
    <property type="entry name" value="Importin_beta-like_NTR"/>
</dbReference>
<name>A0A1D2JD38_PARBR</name>
<dbReference type="PANTHER" id="PTHR12363">
    <property type="entry name" value="TRANSPORTIN 3 AND IMPORTIN 13"/>
    <property type="match status" value="1"/>
</dbReference>
<dbReference type="GO" id="GO:0005737">
    <property type="term" value="C:cytoplasm"/>
    <property type="evidence" value="ECO:0007669"/>
    <property type="project" value="TreeGrafter"/>
</dbReference>
<evidence type="ECO:0000313" key="5">
    <source>
        <dbReference type="EMBL" id="ODH26684.1"/>
    </source>
</evidence>
<proteinExistence type="inferred from homology"/>